<comment type="caution">
    <text evidence="4">The sequence shown here is derived from an EMBL/GenBank/DDBJ whole genome shotgun (WGS) entry which is preliminary data.</text>
</comment>
<gene>
    <name evidence="4" type="ORF">POTOM_004435</name>
</gene>
<dbReference type="Pfam" id="PF14244">
    <property type="entry name" value="Retrotran_gag_3"/>
    <property type="match status" value="1"/>
</dbReference>
<evidence type="ECO:0000313" key="4">
    <source>
        <dbReference type="EMBL" id="KAG6788370.1"/>
    </source>
</evidence>
<feature type="domain" description="Retrovirus-related Pol polyprotein from transposon TNT 1-94-like beta-barrel" evidence="3">
    <location>
        <begin position="386"/>
        <end position="460"/>
    </location>
</feature>
<sequence length="696" mass="76597">MEAMATPTGLVEPEQPNTTENFEDLMARVNQAINQNQTPAVMQDITATQIGIKLDGTNYALWSQIVEMFISGKDKLGYINGDFPQPEPAAPSFRRWRTKNSVVWDSIATTYFDGTDASQVYDLKRRVTRMKQSGEPIETYYNCLQGVWRELDFRRPNPMECVHDIQKYNTLLQEDIVYTFLDGLDDKLDKIRSDVLQLKPFPSVEQAYAYVRREDIKQTIMLSNNGTIPAATMISRGMRNSSQNQFTLQVAKPGNSSSHGGKLNFSKAKGQTEGGSNGCSYCGNMKHTRETCFKLHSYPEWWTELKARKSKESAGGTGRAAMVNAEYAGVTGRTAMDKGEQPVTKEPELSLAPLVNSNELMTAPPGNQGNNSSALLVSKGGDNNDWIVDSGATDHMTFCPEDIVKLTEPRRTSIFNANGVMYPVTGAGTVDISPSISLPNTLLVPSLSSKLLSVGQATEELNCVALMYPQFCLFQDILTKEIIGRGTKREGLYYMDDFSSGRVNTPIGVDLMSGETEVTVAPSPAAETSINGEVTVEAEQEQESGSPSLQSTSHFPSGNSNDNSIMNKGGLLNSSDMVRHCIFPKSCISSNVGKLEQPSLLYERCQEQDAATDGMTFDHKTLVAVASGMHQVVLWKIPGAGFMVASNADSHTCWDNRKLDDEDYMLLLARWSNHCRKDTLIQGNKADTDVLGLNEV</sequence>
<dbReference type="Proteomes" id="UP000886885">
    <property type="component" value="Chromosome 1D"/>
</dbReference>
<evidence type="ECO:0000259" key="3">
    <source>
        <dbReference type="Pfam" id="PF22936"/>
    </source>
</evidence>
<feature type="domain" description="Retrotransposon Copia-like N-terminal" evidence="2">
    <location>
        <begin position="52"/>
        <end position="87"/>
    </location>
</feature>
<evidence type="ECO:0000259" key="2">
    <source>
        <dbReference type="Pfam" id="PF14244"/>
    </source>
</evidence>
<dbReference type="PANTHER" id="PTHR34222:SF43">
    <property type="entry name" value="RETROTRANSPOSON GAG DOMAIN-CONTAINING PROTEIN"/>
    <property type="match status" value="1"/>
</dbReference>
<dbReference type="InterPro" id="IPR029472">
    <property type="entry name" value="Copia-like_N"/>
</dbReference>
<accession>A0A8X8AJT8</accession>
<dbReference type="AlphaFoldDB" id="A0A8X8AJT8"/>
<dbReference type="InterPro" id="IPR054722">
    <property type="entry name" value="PolX-like_BBD"/>
</dbReference>
<reference evidence="4" key="1">
    <citation type="journal article" date="2020" name="bioRxiv">
        <title>Hybrid origin of Populus tomentosa Carr. identified through genome sequencing and phylogenomic analysis.</title>
        <authorList>
            <person name="An X."/>
            <person name="Gao K."/>
            <person name="Chen Z."/>
            <person name="Li J."/>
            <person name="Yang X."/>
            <person name="Yang X."/>
            <person name="Zhou J."/>
            <person name="Guo T."/>
            <person name="Zhao T."/>
            <person name="Huang S."/>
            <person name="Miao D."/>
            <person name="Khan W.U."/>
            <person name="Rao P."/>
            <person name="Ye M."/>
            <person name="Lei B."/>
            <person name="Liao W."/>
            <person name="Wang J."/>
            <person name="Ji L."/>
            <person name="Li Y."/>
            <person name="Guo B."/>
            <person name="Mustafa N.S."/>
            <person name="Li S."/>
            <person name="Yun Q."/>
            <person name="Keller S.R."/>
            <person name="Mao J."/>
            <person name="Zhang R."/>
            <person name="Strauss S.H."/>
        </authorList>
    </citation>
    <scope>NUCLEOTIDE SEQUENCE</scope>
    <source>
        <strain evidence="4">GM15</strain>
        <tissue evidence="4">Leaf</tissue>
    </source>
</reference>
<evidence type="ECO:0000313" key="5">
    <source>
        <dbReference type="Proteomes" id="UP000886885"/>
    </source>
</evidence>
<name>A0A8X8AJT8_POPTO</name>
<evidence type="ECO:0008006" key="6">
    <source>
        <dbReference type="Google" id="ProtNLM"/>
    </source>
</evidence>
<feature type="region of interest" description="Disordered" evidence="1">
    <location>
        <begin position="523"/>
        <end position="568"/>
    </location>
</feature>
<dbReference type="PANTHER" id="PTHR34222">
    <property type="entry name" value="GAG_PRE-INTEGRS DOMAIN-CONTAINING PROTEIN"/>
    <property type="match status" value="1"/>
</dbReference>
<evidence type="ECO:0000256" key="1">
    <source>
        <dbReference type="SAM" id="MobiDB-lite"/>
    </source>
</evidence>
<dbReference type="OrthoDB" id="1745136at2759"/>
<proteinExistence type="predicted"/>
<dbReference type="EMBL" id="JAAWWB010000002">
    <property type="protein sequence ID" value="KAG6788370.1"/>
    <property type="molecule type" value="Genomic_DNA"/>
</dbReference>
<protein>
    <recommendedName>
        <fullName evidence="6">Retrotransposon Copia-like N-terminal domain-containing protein</fullName>
    </recommendedName>
</protein>
<keyword evidence="5" id="KW-1185">Reference proteome</keyword>
<dbReference type="Pfam" id="PF22936">
    <property type="entry name" value="Pol_BBD"/>
    <property type="match status" value="1"/>
</dbReference>
<organism evidence="4 5">
    <name type="scientific">Populus tomentosa</name>
    <name type="common">Chinese white poplar</name>
    <dbReference type="NCBI Taxonomy" id="118781"/>
    <lineage>
        <taxon>Eukaryota</taxon>
        <taxon>Viridiplantae</taxon>
        <taxon>Streptophyta</taxon>
        <taxon>Embryophyta</taxon>
        <taxon>Tracheophyta</taxon>
        <taxon>Spermatophyta</taxon>
        <taxon>Magnoliopsida</taxon>
        <taxon>eudicotyledons</taxon>
        <taxon>Gunneridae</taxon>
        <taxon>Pentapetalae</taxon>
        <taxon>rosids</taxon>
        <taxon>fabids</taxon>
        <taxon>Malpighiales</taxon>
        <taxon>Salicaceae</taxon>
        <taxon>Saliceae</taxon>
        <taxon>Populus</taxon>
    </lineage>
</organism>
<feature type="compositionally biased region" description="Polar residues" evidence="1">
    <location>
        <begin position="543"/>
        <end position="568"/>
    </location>
</feature>